<organism evidence="5 6">
    <name type="scientific">Microbacterium memoriense</name>
    <dbReference type="NCBI Taxonomy" id="2978350"/>
    <lineage>
        <taxon>Bacteria</taxon>
        <taxon>Bacillati</taxon>
        <taxon>Actinomycetota</taxon>
        <taxon>Actinomycetes</taxon>
        <taxon>Micrococcales</taxon>
        <taxon>Microbacteriaceae</taxon>
        <taxon>Microbacterium</taxon>
    </lineage>
</organism>
<evidence type="ECO:0000313" key="6">
    <source>
        <dbReference type="Proteomes" id="UP001300496"/>
    </source>
</evidence>
<dbReference type="InterPro" id="IPR050194">
    <property type="entry name" value="Glycosyltransferase_grp1"/>
</dbReference>
<keyword evidence="6" id="KW-1185">Reference proteome</keyword>
<dbReference type="PANTHER" id="PTHR45947:SF3">
    <property type="entry name" value="SULFOQUINOVOSYL TRANSFERASE SQD2"/>
    <property type="match status" value="1"/>
</dbReference>
<evidence type="ECO:0000256" key="3">
    <source>
        <dbReference type="SAM" id="MobiDB-lite"/>
    </source>
</evidence>
<evidence type="ECO:0000259" key="4">
    <source>
        <dbReference type="Pfam" id="PF00534"/>
    </source>
</evidence>
<feature type="region of interest" description="Disordered" evidence="3">
    <location>
        <begin position="365"/>
        <end position="384"/>
    </location>
</feature>
<dbReference type="Proteomes" id="UP001300496">
    <property type="component" value="Unassembled WGS sequence"/>
</dbReference>
<keyword evidence="2 5" id="KW-0808">Transferase</keyword>
<sequence length="384" mass="40920">MAGVIVHEWLAQTGGSENVFEVLSSVFPDADRYCLWNSSGGRFADVGETWLARTPLKGHKAAALALMPIAWRSLPAVDAEWVLTSSHVFAHHARFRGPARDAPKLVYAHTPARYVWVPELDGRGHSLPARAVAGILKPLDRKRAQEPVAIAANSGFVAERIATAWERESTVIYPPVDVEYFNSVDAIELSGEEQLVFDALPREYLLGVSRLIPYKRIDLVIETGAATGIPVVIAGEGPDLARLESLAERASARVTFVGRPSRALLAQLYRSASAVVFPPIEDFGIIPVEAMAAGAPVIVNAVGGAAESVVHGLTGVHVHDWQRDELSAAVELAVSLSAEQSRAQAGQFDTATFASRVRQWVATTQHPGGAGALGGSAAHGGATR</sequence>
<dbReference type="PANTHER" id="PTHR45947">
    <property type="entry name" value="SULFOQUINOVOSYL TRANSFERASE SQD2"/>
    <property type="match status" value="1"/>
</dbReference>
<name>A0ABT2PEG2_9MICO</name>
<feature type="domain" description="Glycosyl transferase family 1" evidence="4">
    <location>
        <begin position="202"/>
        <end position="342"/>
    </location>
</feature>
<dbReference type="Pfam" id="PF00534">
    <property type="entry name" value="Glycos_transf_1"/>
    <property type="match status" value="1"/>
</dbReference>
<dbReference type="RefSeq" id="WP_261607511.1">
    <property type="nucleotide sequence ID" value="NZ_JAODOR010000013.1"/>
</dbReference>
<dbReference type="EMBL" id="JAODOR010000013">
    <property type="protein sequence ID" value="MCT9002974.1"/>
    <property type="molecule type" value="Genomic_DNA"/>
</dbReference>
<dbReference type="GO" id="GO:0016757">
    <property type="term" value="F:glycosyltransferase activity"/>
    <property type="evidence" value="ECO:0007669"/>
    <property type="project" value="UniProtKB-KW"/>
</dbReference>
<dbReference type="SUPFAM" id="SSF53756">
    <property type="entry name" value="UDP-Glycosyltransferase/glycogen phosphorylase"/>
    <property type="match status" value="1"/>
</dbReference>
<gene>
    <name evidence="5" type="ORF">N4R40_11415</name>
</gene>
<dbReference type="InterPro" id="IPR001296">
    <property type="entry name" value="Glyco_trans_1"/>
</dbReference>
<dbReference type="Gene3D" id="3.40.50.2000">
    <property type="entry name" value="Glycogen Phosphorylase B"/>
    <property type="match status" value="2"/>
</dbReference>
<comment type="caution">
    <text evidence="5">The sequence shown here is derived from an EMBL/GenBank/DDBJ whole genome shotgun (WGS) entry which is preliminary data.</text>
</comment>
<evidence type="ECO:0000256" key="2">
    <source>
        <dbReference type="ARBA" id="ARBA00022679"/>
    </source>
</evidence>
<proteinExistence type="predicted"/>
<accession>A0ABT2PEG2</accession>
<evidence type="ECO:0000256" key="1">
    <source>
        <dbReference type="ARBA" id="ARBA00021292"/>
    </source>
</evidence>
<reference evidence="5 6" key="1">
    <citation type="journal article" date="2024" name="Int. J. Syst. Evol. Microbiol.">
        <title>Microbacterium memoriense sp. nov., a member of the Actinomycetota from marine beach sediment of the north coast of Portugal.</title>
        <authorList>
            <person name="Santos J.D.N.D."/>
            <person name="Klimek D."/>
            <person name="Calusinska M."/>
            <person name="Lobo-da-Cunha A."/>
            <person name="Catita J."/>
            <person name="Goncalves H."/>
            <person name="Gonzalez I."/>
            <person name="Lage O.M."/>
        </authorList>
    </citation>
    <scope>NUCLEOTIDE SEQUENCE [LARGE SCALE GENOMIC DNA]</scope>
    <source>
        <strain evidence="5 6">PMIC_1C1B</strain>
    </source>
</reference>
<keyword evidence="5" id="KW-0328">Glycosyltransferase</keyword>
<evidence type="ECO:0000313" key="5">
    <source>
        <dbReference type="EMBL" id="MCT9002974.1"/>
    </source>
</evidence>
<protein>
    <recommendedName>
        <fullName evidence="1">D-inositol 3-phosphate glycosyltransferase</fullName>
    </recommendedName>
</protein>
<feature type="compositionally biased region" description="Gly residues" evidence="3">
    <location>
        <begin position="368"/>
        <end position="384"/>
    </location>
</feature>